<organism evidence="6 7">
    <name type="scientific">Phytohabitans flavus</name>
    <dbReference type="NCBI Taxonomy" id="1076124"/>
    <lineage>
        <taxon>Bacteria</taxon>
        <taxon>Bacillati</taxon>
        <taxon>Actinomycetota</taxon>
        <taxon>Actinomycetes</taxon>
        <taxon>Micromonosporales</taxon>
        <taxon>Micromonosporaceae</taxon>
    </lineage>
</organism>
<dbReference type="Proteomes" id="UP000502508">
    <property type="component" value="Chromosome"/>
</dbReference>
<dbReference type="EMBL" id="AP022870">
    <property type="protein sequence ID" value="BCB75929.1"/>
    <property type="molecule type" value="Genomic_DNA"/>
</dbReference>
<sequence length="369" mass="38708">MAGRPRVLLYTSVDAIGGAEVALGNLVGGLGDTYEVHVAGTDEPVVRWLAGHSPGTPCHVTAAGALAHVRLLRRVRPDLVQANLEVPWASPTMLGTALALRRPRVVAVQHMAARTVDLALLLRTRALALRLDGNVAVSANGAKRVEDFYALGRGSVQVIHNGVPIAESTVVGPAPASRPNGEIVIGCVGRLDAVKGQDVLIDALPRLPGMRARLVGAGAEEAALRARATSLGVADRVELTGWTDQVSEQLRDVDIYCQPSRYETLGLALIEAMGHGLPCVASATGGVPELLDGGRCGRLVPVGDSAALAKAISRLASDPAAREQLGQRARKRTLAAFTADRMAARYESLWARVLAAPPAGRLRPHPPKP</sequence>
<reference evidence="6 7" key="2">
    <citation type="submission" date="2020-03" db="EMBL/GenBank/DDBJ databases">
        <authorList>
            <person name="Ichikawa N."/>
            <person name="Kimura A."/>
            <person name="Kitahashi Y."/>
            <person name="Uohara A."/>
        </authorList>
    </citation>
    <scope>NUCLEOTIDE SEQUENCE [LARGE SCALE GENOMIC DNA]</scope>
    <source>
        <strain evidence="6 7">NBRC 107702</strain>
    </source>
</reference>
<evidence type="ECO:0000259" key="4">
    <source>
        <dbReference type="Pfam" id="PF00534"/>
    </source>
</evidence>
<dbReference type="Pfam" id="PF13439">
    <property type="entry name" value="Glyco_transf_4"/>
    <property type="match status" value="1"/>
</dbReference>
<evidence type="ECO:0000256" key="1">
    <source>
        <dbReference type="ARBA" id="ARBA00009481"/>
    </source>
</evidence>
<reference evidence="6 7" key="1">
    <citation type="submission" date="2020-03" db="EMBL/GenBank/DDBJ databases">
        <title>Whole genome shotgun sequence of Phytohabitans flavus NBRC 107702.</title>
        <authorList>
            <person name="Komaki H."/>
            <person name="Tamura T."/>
        </authorList>
    </citation>
    <scope>NUCLEOTIDE SEQUENCE [LARGE SCALE GENOMIC DNA]</scope>
    <source>
        <strain evidence="6 7">NBRC 107702</strain>
    </source>
</reference>
<dbReference type="CDD" id="cd03801">
    <property type="entry name" value="GT4_PimA-like"/>
    <property type="match status" value="1"/>
</dbReference>
<keyword evidence="7" id="KW-1185">Reference proteome</keyword>
<proteinExistence type="inferred from homology"/>
<evidence type="ECO:0000313" key="7">
    <source>
        <dbReference type="Proteomes" id="UP000502508"/>
    </source>
</evidence>
<dbReference type="PANTHER" id="PTHR12526:SF640">
    <property type="entry name" value="COLANIC ACID BIOSYNTHESIS GLYCOSYLTRANSFERASE WCAL-RELATED"/>
    <property type="match status" value="1"/>
</dbReference>
<feature type="domain" description="Glycosyl transferase family 1" evidence="4">
    <location>
        <begin position="178"/>
        <end position="332"/>
    </location>
</feature>
<dbReference type="RefSeq" id="WP_173035981.1">
    <property type="nucleotide sequence ID" value="NZ_AP022870.1"/>
</dbReference>
<comment type="similarity">
    <text evidence="1">Belongs to the glycosyltransferase group 1 family. Glycosyltransferase 4 subfamily.</text>
</comment>
<dbReference type="InterPro" id="IPR028098">
    <property type="entry name" value="Glyco_trans_4-like_N"/>
</dbReference>
<dbReference type="SUPFAM" id="SSF53756">
    <property type="entry name" value="UDP-Glycosyltransferase/glycogen phosphorylase"/>
    <property type="match status" value="1"/>
</dbReference>
<protein>
    <recommendedName>
        <fullName evidence="8">Glycosyl transferase</fullName>
    </recommendedName>
</protein>
<evidence type="ECO:0008006" key="8">
    <source>
        <dbReference type="Google" id="ProtNLM"/>
    </source>
</evidence>
<dbReference type="Pfam" id="PF00534">
    <property type="entry name" value="Glycos_transf_1"/>
    <property type="match status" value="1"/>
</dbReference>
<dbReference type="AlphaFoldDB" id="A0A6F8XQ63"/>
<evidence type="ECO:0000256" key="2">
    <source>
        <dbReference type="ARBA" id="ARBA00022676"/>
    </source>
</evidence>
<accession>A0A6F8XQ63</accession>
<gene>
    <name evidence="6" type="ORF">Pflav_023390</name>
</gene>
<evidence type="ECO:0000259" key="5">
    <source>
        <dbReference type="Pfam" id="PF13439"/>
    </source>
</evidence>
<dbReference type="Gene3D" id="3.40.50.2000">
    <property type="entry name" value="Glycogen Phosphorylase B"/>
    <property type="match status" value="2"/>
</dbReference>
<evidence type="ECO:0000313" key="6">
    <source>
        <dbReference type="EMBL" id="BCB75929.1"/>
    </source>
</evidence>
<keyword evidence="2" id="KW-0328">Glycosyltransferase</keyword>
<evidence type="ECO:0000256" key="3">
    <source>
        <dbReference type="ARBA" id="ARBA00022679"/>
    </source>
</evidence>
<dbReference type="KEGG" id="pfla:Pflav_023390"/>
<feature type="domain" description="Glycosyltransferase subfamily 4-like N-terminal" evidence="5">
    <location>
        <begin position="16"/>
        <end position="165"/>
    </location>
</feature>
<name>A0A6F8XQ63_9ACTN</name>
<keyword evidence="3" id="KW-0808">Transferase</keyword>
<dbReference type="PANTHER" id="PTHR12526">
    <property type="entry name" value="GLYCOSYLTRANSFERASE"/>
    <property type="match status" value="1"/>
</dbReference>
<dbReference type="GO" id="GO:0016757">
    <property type="term" value="F:glycosyltransferase activity"/>
    <property type="evidence" value="ECO:0007669"/>
    <property type="project" value="UniProtKB-KW"/>
</dbReference>
<dbReference type="InterPro" id="IPR001296">
    <property type="entry name" value="Glyco_trans_1"/>
</dbReference>